<evidence type="ECO:0000313" key="1">
    <source>
        <dbReference type="EMBL" id="KIK08448.1"/>
    </source>
</evidence>
<dbReference type="Gene3D" id="3.40.50.1820">
    <property type="entry name" value="alpha/beta hydrolase"/>
    <property type="match status" value="1"/>
</dbReference>
<reference evidence="2" key="2">
    <citation type="submission" date="2015-01" db="EMBL/GenBank/DDBJ databases">
        <title>Evolutionary Origins and Diversification of the Mycorrhizal Mutualists.</title>
        <authorList>
            <consortium name="DOE Joint Genome Institute"/>
            <consortium name="Mycorrhizal Genomics Consortium"/>
            <person name="Kohler A."/>
            <person name="Kuo A."/>
            <person name="Nagy L.G."/>
            <person name="Floudas D."/>
            <person name="Copeland A."/>
            <person name="Barry K.W."/>
            <person name="Cichocki N."/>
            <person name="Veneault-Fourrey C."/>
            <person name="LaButti K."/>
            <person name="Lindquist E.A."/>
            <person name="Lipzen A."/>
            <person name="Lundell T."/>
            <person name="Morin E."/>
            <person name="Murat C."/>
            <person name="Riley R."/>
            <person name="Ohm R."/>
            <person name="Sun H."/>
            <person name="Tunlid A."/>
            <person name="Henrissat B."/>
            <person name="Grigoriev I.V."/>
            <person name="Hibbett D.S."/>
            <person name="Martin F."/>
        </authorList>
    </citation>
    <scope>NUCLEOTIDE SEQUENCE [LARGE SCALE GENOMIC DNA]</scope>
    <source>
        <strain evidence="2">LaAM-08-1</strain>
    </source>
</reference>
<dbReference type="OrthoDB" id="19657at2759"/>
<gene>
    <name evidence="1" type="ORF">K443DRAFT_85176</name>
</gene>
<dbReference type="HOGENOM" id="CLU_101861_0_0_1"/>
<dbReference type="Proteomes" id="UP000054477">
    <property type="component" value="Unassembled WGS sequence"/>
</dbReference>
<organism evidence="1 2">
    <name type="scientific">Laccaria amethystina LaAM-08-1</name>
    <dbReference type="NCBI Taxonomy" id="1095629"/>
    <lineage>
        <taxon>Eukaryota</taxon>
        <taxon>Fungi</taxon>
        <taxon>Dikarya</taxon>
        <taxon>Basidiomycota</taxon>
        <taxon>Agaricomycotina</taxon>
        <taxon>Agaricomycetes</taxon>
        <taxon>Agaricomycetidae</taxon>
        <taxon>Agaricales</taxon>
        <taxon>Agaricineae</taxon>
        <taxon>Hydnangiaceae</taxon>
        <taxon>Laccaria</taxon>
    </lineage>
</organism>
<reference evidence="1 2" key="1">
    <citation type="submission" date="2014-04" db="EMBL/GenBank/DDBJ databases">
        <authorList>
            <consortium name="DOE Joint Genome Institute"/>
            <person name="Kuo A."/>
            <person name="Kohler A."/>
            <person name="Nagy L.G."/>
            <person name="Floudas D."/>
            <person name="Copeland A."/>
            <person name="Barry K.W."/>
            <person name="Cichocki N."/>
            <person name="Veneault-Fourrey C."/>
            <person name="LaButti K."/>
            <person name="Lindquist E.A."/>
            <person name="Lipzen A."/>
            <person name="Lundell T."/>
            <person name="Morin E."/>
            <person name="Murat C."/>
            <person name="Sun H."/>
            <person name="Tunlid A."/>
            <person name="Henrissat B."/>
            <person name="Grigoriev I.V."/>
            <person name="Hibbett D.S."/>
            <person name="Martin F."/>
            <person name="Nordberg H.P."/>
            <person name="Cantor M.N."/>
            <person name="Hua S.X."/>
        </authorList>
    </citation>
    <scope>NUCLEOTIDE SEQUENCE [LARGE SCALE GENOMIC DNA]</scope>
    <source>
        <strain evidence="1 2">LaAM-08-1</strain>
    </source>
</reference>
<sequence length="238" mass="27283">MPFVDLHSQDDFASIFYTTNTTFNNVSAFDPERPTIIVLHPLFLDSTWLDNQFGDPRLSGHYNVIAFDMRTCGRSRCRSSGRHDSWVDSADLAFCCQKLHLPPCHILAFESLSINCALRFAILFPEMCLTLTLCNVPPPSELNWISTTLKELMQTWCFAEDLETCELAGMESVNFLFGPECDSELRDELIAFWQMTIPPRERPRFAETVGVLMNRSPMDPEMYASITQPTLLVHVRRF</sequence>
<dbReference type="STRING" id="1095629.A0A0C9YK60"/>
<accession>A0A0C9YK60</accession>
<protein>
    <recommendedName>
        <fullName evidence="3">Alpha/beta-hydrolase</fullName>
    </recommendedName>
</protein>
<proteinExistence type="predicted"/>
<evidence type="ECO:0008006" key="3">
    <source>
        <dbReference type="Google" id="ProtNLM"/>
    </source>
</evidence>
<keyword evidence="2" id="KW-1185">Reference proteome</keyword>
<dbReference type="EMBL" id="KN838542">
    <property type="protein sequence ID" value="KIK08448.1"/>
    <property type="molecule type" value="Genomic_DNA"/>
</dbReference>
<name>A0A0C9YK60_9AGAR</name>
<dbReference type="InterPro" id="IPR029058">
    <property type="entry name" value="AB_hydrolase_fold"/>
</dbReference>
<dbReference type="SUPFAM" id="SSF53474">
    <property type="entry name" value="alpha/beta-Hydrolases"/>
    <property type="match status" value="1"/>
</dbReference>
<dbReference type="AlphaFoldDB" id="A0A0C9YK60"/>
<evidence type="ECO:0000313" key="2">
    <source>
        <dbReference type="Proteomes" id="UP000054477"/>
    </source>
</evidence>